<evidence type="ECO:0000313" key="2">
    <source>
        <dbReference type="EMBL" id="GAA3787654.1"/>
    </source>
</evidence>
<reference evidence="3" key="1">
    <citation type="journal article" date="2019" name="Int. J. Syst. Evol. Microbiol.">
        <title>The Global Catalogue of Microorganisms (GCM) 10K type strain sequencing project: providing services to taxonomists for standard genome sequencing and annotation.</title>
        <authorList>
            <consortium name="The Broad Institute Genomics Platform"/>
            <consortium name="The Broad Institute Genome Sequencing Center for Infectious Disease"/>
            <person name="Wu L."/>
            <person name="Ma J."/>
        </authorList>
    </citation>
    <scope>NUCLEOTIDE SEQUENCE [LARGE SCALE GENOMIC DNA]</scope>
    <source>
        <strain evidence="3">JCM 17138</strain>
    </source>
</reference>
<gene>
    <name evidence="2" type="ORF">GCM10022403_022940</name>
</gene>
<feature type="region of interest" description="Disordered" evidence="1">
    <location>
        <begin position="1"/>
        <end position="26"/>
    </location>
</feature>
<proteinExistence type="predicted"/>
<accession>A0ABP7H9X3</accession>
<comment type="caution">
    <text evidence="2">The sequence shown here is derived from an EMBL/GenBank/DDBJ whole genome shotgun (WGS) entry which is preliminary data.</text>
</comment>
<evidence type="ECO:0000256" key="1">
    <source>
        <dbReference type="SAM" id="MobiDB-lite"/>
    </source>
</evidence>
<evidence type="ECO:0000313" key="3">
    <source>
        <dbReference type="Proteomes" id="UP001501009"/>
    </source>
</evidence>
<name>A0ABP7H9X3_9ACTN</name>
<protein>
    <recommendedName>
        <fullName evidence="4">Transposase</fullName>
    </recommendedName>
</protein>
<keyword evidence="3" id="KW-1185">Reference proteome</keyword>
<evidence type="ECO:0008006" key="4">
    <source>
        <dbReference type="Google" id="ProtNLM"/>
    </source>
</evidence>
<dbReference type="Proteomes" id="UP001501009">
    <property type="component" value="Unassembled WGS sequence"/>
</dbReference>
<dbReference type="EMBL" id="BAABDE010000008">
    <property type="protein sequence ID" value="GAA3787654.1"/>
    <property type="molecule type" value="Genomic_DNA"/>
</dbReference>
<organism evidence="2 3">
    <name type="scientific">Streptomyces coacervatus</name>
    <dbReference type="NCBI Taxonomy" id="647381"/>
    <lineage>
        <taxon>Bacteria</taxon>
        <taxon>Bacillati</taxon>
        <taxon>Actinomycetota</taxon>
        <taxon>Actinomycetes</taxon>
        <taxon>Kitasatosporales</taxon>
        <taxon>Streptomycetaceae</taxon>
        <taxon>Streptomyces</taxon>
    </lineage>
</organism>
<sequence>MVEGPAVPIQADATTARADRAGEVDPTSSEVTKLLCQAVYARPDRMGAVKAWWRKFRGKGKKPNKPRRSTRRRIYLEGSDDCPPLGEPVAQWAVDHVPHGPPLPVPSYGFDLVPVMAHSLRARRRRWARRLAVLFWAALVMGCVSP</sequence>